<dbReference type="SUPFAM" id="SSF57567">
    <property type="entry name" value="Serine protease inhibitors"/>
    <property type="match status" value="1"/>
</dbReference>
<dbReference type="InterPro" id="IPR036084">
    <property type="entry name" value="Ser_inhib-like_sf"/>
</dbReference>
<dbReference type="Pfam" id="PF00094">
    <property type="entry name" value="VWD"/>
    <property type="match status" value="2"/>
</dbReference>
<dbReference type="PROSITE" id="PS51233">
    <property type="entry name" value="VWFD"/>
    <property type="match status" value="2"/>
</dbReference>
<feature type="domain" description="VWFD" evidence="2">
    <location>
        <begin position="1"/>
        <end position="162"/>
    </location>
</feature>
<evidence type="ECO:0000313" key="3">
    <source>
        <dbReference type="EMBL" id="CBY38474.1"/>
    </source>
</evidence>
<reference evidence="3" key="1">
    <citation type="journal article" date="2010" name="Science">
        <title>Plasticity of animal genome architecture unmasked by rapid evolution of a pelagic tunicate.</title>
        <authorList>
            <person name="Denoeud F."/>
            <person name="Henriet S."/>
            <person name="Mungpakdee S."/>
            <person name="Aury J.M."/>
            <person name="Da Silva C."/>
            <person name="Brinkmann H."/>
            <person name="Mikhaleva J."/>
            <person name="Olsen L.C."/>
            <person name="Jubin C."/>
            <person name="Canestro C."/>
            <person name="Bouquet J.M."/>
            <person name="Danks G."/>
            <person name="Poulain J."/>
            <person name="Campsteijn C."/>
            <person name="Adamski M."/>
            <person name="Cross I."/>
            <person name="Yadetie F."/>
            <person name="Muffato M."/>
            <person name="Louis A."/>
            <person name="Butcher S."/>
            <person name="Tsagkogeorga G."/>
            <person name="Konrad A."/>
            <person name="Singh S."/>
            <person name="Jensen M.F."/>
            <person name="Cong E.H."/>
            <person name="Eikeseth-Otteraa H."/>
            <person name="Noel B."/>
            <person name="Anthouard V."/>
            <person name="Porcel B.M."/>
            <person name="Kachouri-Lafond R."/>
            <person name="Nishino A."/>
            <person name="Ugolini M."/>
            <person name="Chourrout P."/>
            <person name="Nishida H."/>
            <person name="Aasland R."/>
            <person name="Huzurbazar S."/>
            <person name="Westhof E."/>
            <person name="Delsuc F."/>
            <person name="Lehrach H."/>
            <person name="Reinhardt R."/>
            <person name="Weissenbach J."/>
            <person name="Roy S.W."/>
            <person name="Artiguenave F."/>
            <person name="Postlethwait J.H."/>
            <person name="Manak J.R."/>
            <person name="Thompson E.M."/>
            <person name="Jaillon O."/>
            <person name="Du Pasquier L."/>
            <person name="Boudinot P."/>
            <person name="Liberles D.A."/>
            <person name="Volff J.N."/>
            <person name="Philippe H."/>
            <person name="Lenhard B."/>
            <person name="Roest Crollius H."/>
            <person name="Wincker P."/>
            <person name="Chourrout D."/>
        </authorList>
    </citation>
    <scope>NUCLEOTIDE SEQUENCE [LARGE SCALE GENOMIC DNA]</scope>
</reference>
<protein>
    <recommendedName>
        <fullName evidence="2">VWFD domain-containing protein</fullName>
    </recommendedName>
</protein>
<dbReference type="AlphaFoldDB" id="E4YSN5"/>
<dbReference type="Gene3D" id="2.10.25.10">
    <property type="entry name" value="Laminin"/>
    <property type="match status" value="2"/>
</dbReference>
<evidence type="ECO:0000259" key="2">
    <source>
        <dbReference type="PROSITE" id="PS51233"/>
    </source>
</evidence>
<dbReference type="SMART" id="SM00216">
    <property type="entry name" value="VWD"/>
    <property type="match status" value="1"/>
</dbReference>
<sequence>MGTCRYLLTAAYLDVEYPNLPPFKVETKHRQAWAPRVSVAMTEHVWITFPAANFPSISNSNLTEETETWNHGGVEFSNFGSFAKVKTWFGVELIYNTQVWYVEVNVPNCLKEKTYGLCGNFNGECSDEYSFVYGTNITDNNDIDTWGNSHLTANYSVDGSCGPTIEVQPCDFDDASNADVVPFCDKLNDETSIFALCHDYVNTDQIIGECQYDYCLDRSIGCDIYSAYISQCTYAMRAANVSTDALCDWRNEISECSVTCGVNEEWAGCADSCSDFYTCSEFRSLVGDECPVPGEELQRCVCAPGHYRQVTDGVEGDCVPENECGCINEAGDYVPVGWNNAENGENCIDERYCECTGEGAVVCVDYTPQELVEEGCVDHCFDEPKQMCYGSGDPHYHTFDGCNFDFMGQCRYRLVESTAYDPFFFKVNENTTFTQSLYIRVGDPPQGSGLPSYVITEWVDNVSGNVTQIPAFGSHEHDGVTFENYGGFAKITTWFGVELLYNTAVWYVEVKVPQCLSHETFGLCGNFNGQCSDEMTPLGQNATGTPTEFGNSHLTHNFTETGGCLAAEPSVCIPDANTTSFCDQLADNSTVFGHCHALVNPSIIVEECKYDSCRQPSIKCDIHQSYVNQCIDSILSHANRKTELKPFTSTRVNSKCLFRLIKHFNNFKNSSIDDIPEDLCNWRAGNECDLPCGLNEEFNGCADTCTDFFSCDNMPSYNMTGNATEDATSSSCFITGACVCQPGFVRDLEGVCILSEHCDLVETTTSMLEITTAAFVFNATTEVPFFGTTDSLIEVGTDVTGVNLVTEEYTTEAFYTFGPTEDVTDFTEIVTGVYTESVTEGFITEGPFTEQPVTGFTEVVTDVTGFTEVTDVVTDVTGFTEEPYTDFTEVVTDVTEFTENPVTEFTDNPVTGLDFTTPGFTEEPITDFTEVVTDVTEFTENPVTEFTDIPVTEFTENPVTEFTDISVTEFTDIPVTEFTDIPVTDPDF</sequence>
<feature type="domain" description="VWFD" evidence="2">
    <location>
        <begin position="386"/>
        <end position="565"/>
    </location>
</feature>
<dbReference type="PANTHER" id="PTHR46160:SF9">
    <property type="entry name" value="PROTEIN PRY2-RELATED"/>
    <property type="match status" value="1"/>
</dbReference>
<evidence type="ECO:0000256" key="1">
    <source>
        <dbReference type="ARBA" id="ARBA00023157"/>
    </source>
</evidence>
<dbReference type="InterPro" id="IPR001846">
    <property type="entry name" value="VWF_type-D"/>
</dbReference>
<organism evidence="3">
    <name type="scientific">Oikopleura dioica</name>
    <name type="common">Tunicate</name>
    <dbReference type="NCBI Taxonomy" id="34765"/>
    <lineage>
        <taxon>Eukaryota</taxon>
        <taxon>Metazoa</taxon>
        <taxon>Chordata</taxon>
        <taxon>Tunicata</taxon>
        <taxon>Appendicularia</taxon>
        <taxon>Copelata</taxon>
        <taxon>Oikopleuridae</taxon>
        <taxon>Oikopleura</taxon>
    </lineage>
</organism>
<dbReference type="SMART" id="SM00832">
    <property type="entry name" value="C8"/>
    <property type="match status" value="2"/>
</dbReference>
<dbReference type="InterPro" id="IPR014853">
    <property type="entry name" value="VWF/SSPO/ZAN-like_Cys-rich_dom"/>
</dbReference>
<accession>E4YSN5</accession>
<dbReference type="Proteomes" id="UP000011014">
    <property type="component" value="Unassembled WGS sequence"/>
</dbReference>
<name>E4YSN5_OIKDI</name>
<gene>
    <name evidence="3" type="ORF">GSOID_T00032420001</name>
</gene>
<keyword evidence="1" id="KW-1015">Disulfide bond</keyword>
<dbReference type="InterPro" id="IPR052749">
    <property type="entry name" value="Alpha-tectorin"/>
</dbReference>
<proteinExistence type="predicted"/>
<dbReference type="PANTHER" id="PTHR46160">
    <property type="entry name" value="ALPHA-TECTORIN-RELATED"/>
    <property type="match status" value="1"/>
</dbReference>
<dbReference type="Pfam" id="PF08742">
    <property type="entry name" value="C8"/>
    <property type="match status" value="2"/>
</dbReference>
<feature type="non-terminal residue" evidence="3">
    <location>
        <position position="988"/>
    </location>
</feature>
<dbReference type="CDD" id="cd19941">
    <property type="entry name" value="TIL"/>
    <property type="match status" value="2"/>
</dbReference>
<dbReference type="EMBL" id="FN655232">
    <property type="protein sequence ID" value="CBY38474.1"/>
    <property type="molecule type" value="Genomic_DNA"/>
</dbReference>